<protein>
    <recommendedName>
        <fullName evidence="1">Reverse transcriptase Ty1/copia-type domain-containing protein</fullName>
    </recommendedName>
</protein>
<reference evidence="3" key="1">
    <citation type="journal article" date="2013" name="Nature">
        <title>Draft genome of the wheat A-genome progenitor Triticum urartu.</title>
        <authorList>
            <person name="Ling H.Q."/>
            <person name="Zhao S."/>
            <person name="Liu D."/>
            <person name="Wang J."/>
            <person name="Sun H."/>
            <person name="Zhang C."/>
            <person name="Fan H."/>
            <person name="Li D."/>
            <person name="Dong L."/>
            <person name="Tao Y."/>
            <person name="Gao C."/>
            <person name="Wu H."/>
            <person name="Li Y."/>
            <person name="Cui Y."/>
            <person name="Guo X."/>
            <person name="Zheng S."/>
            <person name="Wang B."/>
            <person name="Yu K."/>
            <person name="Liang Q."/>
            <person name="Yang W."/>
            <person name="Lou X."/>
            <person name="Chen J."/>
            <person name="Feng M."/>
            <person name="Jian J."/>
            <person name="Zhang X."/>
            <person name="Luo G."/>
            <person name="Jiang Y."/>
            <person name="Liu J."/>
            <person name="Wang Z."/>
            <person name="Sha Y."/>
            <person name="Zhang B."/>
            <person name="Wu H."/>
            <person name="Tang D."/>
            <person name="Shen Q."/>
            <person name="Xue P."/>
            <person name="Zou S."/>
            <person name="Wang X."/>
            <person name="Liu X."/>
            <person name="Wang F."/>
            <person name="Yang Y."/>
            <person name="An X."/>
            <person name="Dong Z."/>
            <person name="Zhang K."/>
            <person name="Zhang X."/>
            <person name="Luo M.C."/>
            <person name="Dvorak J."/>
            <person name="Tong Y."/>
            <person name="Wang J."/>
            <person name="Yang H."/>
            <person name="Li Z."/>
            <person name="Wang D."/>
            <person name="Zhang A."/>
            <person name="Wang J."/>
        </authorList>
    </citation>
    <scope>NUCLEOTIDE SEQUENCE</scope>
    <source>
        <strain evidence="3">cv. G1812</strain>
    </source>
</reference>
<name>A0A8R7P9X8_TRIUA</name>
<evidence type="ECO:0000313" key="3">
    <source>
        <dbReference type="Proteomes" id="UP000015106"/>
    </source>
</evidence>
<evidence type="ECO:0000313" key="2">
    <source>
        <dbReference type="EnsemblPlants" id="TuG1812G0200000853.01.T01.cds429003"/>
    </source>
</evidence>
<dbReference type="SUPFAM" id="SSF56672">
    <property type="entry name" value="DNA/RNA polymerases"/>
    <property type="match status" value="1"/>
</dbReference>
<reference evidence="2" key="3">
    <citation type="submission" date="2022-06" db="UniProtKB">
        <authorList>
            <consortium name="EnsemblPlants"/>
        </authorList>
    </citation>
    <scope>IDENTIFICATION</scope>
</reference>
<evidence type="ECO:0000259" key="1">
    <source>
        <dbReference type="Pfam" id="PF07727"/>
    </source>
</evidence>
<dbReference type="InterPro" id="IPR013103">
    <property type="entry name" value="RVT_2"/>
</dbReference>
<dbReference type="Gramene" id="TuG1812G0200000853.01.T01">
    <property type="protein sequence ID" value="TuG1812G0200000853.01.T01.cds429003"/>
    <property type="gene ID" value="TuG1812G0200000853.01"/>
</dbReference>
<feature type="domain" description="Reverse transcriptase Ty1/copia-type" evidence="1">
    <location>
        <begin position="1"/>
        <end position="128"/>
    </location>
</feature>
<reference evidence="2" key="2">
    <citation type="submission" date="2018-03" db="EMBL/GenBank/DDBJ databases">
        <title>The Triticum urartu genome reveals the dynamic nature of wheat genome evolution.</title>
        <authorList>
            <person name="Ling H."/>
            <person name="Ma B."/>
            <person name="Shi X."/>
            <person name="Liu H."/>
            <person name="Dong L."/>
            <person name="Sun H."/>
            <person name="Cao Y."/>
            <person name="Gao Q."/>
            <person name="Zheng S."/>
            <person name="Li Y."/>
            <person name="Yu Y."/>
            <person name="Du H."/>
            <person name="Qi M."/>
            <person name="Li Y."/>
            <person name="Yu H."/>
            <person name="Cui Y."/>
            <person name="Wang N."/>
            <person name="Chen C."/>
            <person name="Wu H."/>
            <person name="Zhao Y."/>
            <person name="Zhang J."/>
            <person name="Li Y."/>
            <person name="Zhou W."/>
            <person name="Zhang B."/>
            <person name="Hu W."/>
            <person name="Eijk M."/>
            <person name="Tang J."/>
            <person name="Witsenboer H."/>
            <person name="Zhao S."/>
            <person name="Li Z."/>
            <person name="Zhang A."/>
            <person name="Wang D."/>
            <person name="Liang C."/>
        </authorList>
    </citation>
    <scope>NUCLEOTIDE SEQUENCE [LARGE SCALE GENOMIC DNA]</scope>
    <source>
        <strain evidence="2">cv. G1812</strain>
    </source>
</reference>
<dbReference type="AlphaFoldDB" id="A0A8R7P9X8"/>
<keyword evidence="3" id="KW-1185">Reference proteome</keyword>
<dbReference type="EnsemblPlants" id="TuG1812G0200000853.01.T01">
    <property type="protein sequence ID" value="TuG1812G0200000853.01.T01.cds429003"/>
    <property type="gene ID" value="TuG1812G0200000853.01"/>
</dbReference>
<dbReference type="Pfam" id="PF07727">
    <property type="entry name" value="RVT_2"/>
    <property type="match status" value="1"/>
</dbReference>
<dbReference type="InterPro" id="IPR043502">
    <property type="entry name" value="DNA/RNA_pol_sf"/>
</dbReference>
<organism evidence="2 3">
    <name type="scientific">Triticum urartu</name>
    <name type="common">Red wild einkorn</name>
    <name type="synonym">Crithodium urartu</name>
    <dbReference type="NCBI Taxonomy" id="4572"/>
    <lineage>
        <taxon>Eukaryota</taxon>
        <taxon>Viridiplantae</taxon>
        <taxon>Streptophyta</taxon>
        <taxon>Embryophyta</taxon>
        <taxon>Tracheophyta</taxon>
        <taxon>Spermatophyta</taxon>
        <taxon>Magnoliopsida</taxon>
        <taxon>Liliopsida</taxon>
        <taxon>Poales</taxon>
        <taxon>Poaceae</taxon>
        <taxon>BOP clade</taxon>
        <taxon>Pooideae</taxon>
        <taxon>Triticodae</taxon>
        <taxon>Triticeae</taxon>
        <taxon>Triticinae</taxon>
        <taxon>Triticum</taxon>
    </lineage>
</organism>
<proteinExistence type="predicted"/>
<sequence length="128" mass="14293">MDVKSAFLNGELAEEVFVSQPPGFEVNGEEEKVLKLSKALYGLKQAPRAWNTKLDQTLVQLGFEKCPLEHALYKKCHGTSKLLVGVYVDDLIITGTSTEEVASFKKQMKDRFSMSDLGLLSYYLGIEV</sequence>
<dbReference type="Proteomes" id="UP000015106">
    <property type="component" value="Chromosome 2"/>
</dbReference>
<accession>A0A8R7P9X8</accession>